<dbReference type="Gene3D" id="3.40.50.2000">
    <property type="entry name" value="Glycogen Phosphorylase B"/>
    <property type="match status" value="2"/>
</dbReference>
<feature type="domain" description="Glycosyl transferase family 1" evidence="1">
    <location>
        <begin position="184"/>
        <end position="333"/>
    </location>
</feature>
<evidence type="ECO:0000259" key="2">
    <source>
        <dbReference type="Pfam" id="PF13477"/>
    </source>
</evidence>
<dbReference type="CDD" id="cd03808">
    <property type="entry name" value="GT4_CapM-like"/>
    <property type="match status" value="1"/>
</dbReference>
<sequence>MKVVFSSNTAWYLYNFRKGTIKKFIEKGYEVFIIAPTDKYSYQLKELGCKINHLYIRSNSLNPGHDIVTLVHLLSLYIKIKPSIIYNFTPKINIYSSLVSYFFPRVKVVNNIAGLGTAFINEGMKKKLLSNLYKISQKRADFVFFQNNEDHNYFVKEKIVCEAKTKRILGSGVNLEFFKPTKITKEEHIKFLLVARLIEQKGIRLYAEAAKIIKEKYPHVEFSLLGPIITNNPFAIDEREINNWEELGVIEYLGHSDNVAEVLIGYDCVVLPSFYREGVPKSLLEAAASGKIIITTDNIGCRDAVIDGVTGFLCKPKSLESLLEAFYKVLQLDYNSFIKMKVDARKLAQEKFDENIIIEEYLKTASN</sequence>
<dbReference type="EMBL" id="MK595719">
    <property type="protein sequence ID" value="QHR93137.1"/>
    <property type="molecule type" value="Genomic_DNA"/>
</dbReference>
<evidence type="ECO:0000259" key="1">
    <source>
        <dbReference type="Pfam" id="PF00534"/>
    </source>
</evidence>
<dbReference type="RefSeq" id="WP_062676688.1">
    <property type="nucleotide sequence ID" value="NZ_CAXOGW010000065.1"/>
</dbReference>
<dbReference type="GO" id="GO:1901135">
    <property type="term" value="P:carbohydrate derivative metabolic process"/>
    <property type="evidence" value="ECO:0007669"/>
    <property type="project" value="UniProtKB-ARBA"/>
</dbReference>
<evidence type="ECO:0000313" key="3">
    <source>
        <dbReference type="EMBL" id="QHR93137.1"/>
    </source>
</evidence>
<dbReference type="AlphaFoldDB" id="A0A6B9XYF8"/>
<reference evidence="3" key="1">
    <citation type="submission" date="2019-03" db="EMBL/GenBank/DDBJ databases">
        <title>Genetic characterization of the O-antigen and development of a molecular serotyping scheme for Enterobacter cloacae.</title>
        <authorList>
            <person name="Li Y."/>
            <person name="Huang J."/>
            <person name="Wang X."/>
            <person name="Xu C."/>
            <person name="Han T."/>
            <person name="Guo X."/>
        </authorList>
    </citation>
    <scope>NUCLEOTIDE SEQUENCE</scope>
    <source>
        <strain evidence="3">NCTC 11576</strain>
    </source>
</reference>
<dbReference type="Pfam" id="PF13477">
    <property type="entry name" value="Glyco_trans_4_2"/>
    <property type="match status" value="1"/>
</dbReference>
<name>A0A6B9XYF8_ENTCL</name>
<dbReference type="SUPFAM" id="SSF53756">
    <property type="entry name" value="UDP-Glycosyltransferase/glycogen phosphorylase"/>
    <property type="match status" value="1"/>
</dbReference>
<keyword evidence="3" id="KW-0808">Transferase</keyword>
<feature type="domain" description="Glycosyltransferase subfamily 4-like N-terminal" evidence="2">
    <location>
        <begin position="2"/>
        <end position="147"/>
    </location>
</feature>
<dbReference type="GO" id="GO:0016757">
    <property type="term" value="F:glycosyltransferase activity"/>
    <property type="evidence" value="ECO:0007669"/>
    <property type="project" value="InterPro"/>
</dbReference>
<dbReference type="InterPro" id="IPR001296">
    <property type="entry name" value="Glyco_trans_1"/>
</dbReference>
<dbReference type="Pfam" id="PF00534">
    <property type="entry name" value="Glycos_transf_1"/>
    <property type="match status" value="1"/>
</dbReference>
<organism evidence="3">
    <name type="scientific">Enterobacter cloacae</name>
    <dbReference type="NCBI Taxonomy" id="550"/>
    <lineage>
        <taxon>Bacteria</taxon>
        <taxon>Pseudomonadati</taxon>
        <taxon>Pseudomonadota</taxon>
        <taxon>Gammaproteobacteria</taxon>
        <taxon>Enterobacterales</taxon>
        <taxon>Enterobacteriaceae</taxon>
        <taxon>Enterobacter</taxon>
        <taxon>Enterobacter cloacae complex</taxon>
    </lineage>
</organism>
<accession>A0A6B9XYF8</accession>
<dbReference type="InterPro" id="IPR028098">
    <property type="entry name" value="Glyco_trans_4-like_N"/>
</dbReference>
<proteinExistence type="predicted"/>
<dbReference type="PANTHER" id="PTHR12526:SF638">
    <property type="entry name" value="SPORE COAT PROTEIN SA"/>
    <property type="match status" value="1"/>
</dbReference>
<dbReference type="PANTHER" id="PTHR12526">
    <property type="entry name" value="GLYCOSYLTRANSFERASE"/>
    <property type="match status" value="1"/>
</dbReference>
<protein>
    <submittedName>
        <fullName evidence="3">Alpha-1,3-N-acetylgalactosaminyltransferase</fullName>
    </submittedName>
</protein>